<dbReference type="EMBL" id="VKAD01000001">
    <property type="protein sequence ID" value="TXR53418.1"/>
    <property type="molecule type" value="Genomic_DNA"/>
</dbReference>
<evidence type="ECO:0000313" key="2">
    <source>
        <dbReference type="EMBL" id="TXR53418.1"/>
    </source>
</evidence>
<dbReference type="OrthoDB" id="6195641at2"/>
<gene>
    <name evidence="2" type="ORF">FME95_02285</name>
</gene>
<sequence length="204" mass="22926">MNYCNSLIKPFSLLLPLTATAKVAKRLANHSGHFVSIFLLSMGLSSLSLANDFGVADWGMSIEEVKALETRPNLTPFGADGYLIFSVAIKGIDHSRLIYQFEDGVLTEGRFLFQPMNKGDFNRALEQYYTVRSFISAQYGQPYSDETLYKKPAMASSQVTGEDLAADNVILKTAWRSESSSLQHQLAWYKNQPHHQIHYRPVTP</sequence>
<reference evidence="2 3" key="1">
    <citation type="submission" date="2019-07" db="EMBL/GenBank/DDBJ databases">
        <title>Reinekea sp. strain SSH23 genome sequencing and assembly.</title>
        <authorList>
            <person name="Kim I."/>
        </authorList>
    </citation>
    <scope>NUCLEOTIDE SEQUENCE [LARGE SCALE GENOMIC DNA]</scope>
    <source>
        <strain evidence="2 3">SSH23</strain>
    </source>
</reference>
<accession>A0A5C8Z854</accession>
<evidence type="ECO:0000313" key="3">
    <source>
        <dbReference type="Proteomes" id="UP000321764"/>
    </source>
</evidence>
<dbReference type="AlphaFoldDB" id="A0A5C8Z854"/>
<evidence type="ECO:0000256" key="1">
    <source>
        <dbReference type="SAM" id="SignalP"/>
    </source>
</evidence>
<dbReference type="Proteomes" id="UP000321764">
    <property type="component" value="Unassembled WGS sequence"/>
</dbReference>
<feature type="chain" id="PRO_5023084442" evidence="1">
    <location>
        <begin position="22"/>
        <end position="204"/>
    </location>
</feature>
<dbReference type="RefSeq" id="WP_147712774.1">
    <property type="nucleotide sequence ID" value="NZ_VKAD01000001.1"/>
</dbReference>
<name>A0A5C8Z854_9GAMM</name>
<feature type="signal peptide" evidence="1">
    <location>
        <begin position="1"/>
        <end position="21"/>
    </location>
</feature>
<keyword evidence="1" id="KW-0732">Signal</keyword>
<protein>
    <submittedName>
        <fullName evidence="2">Uncharacterized protein</fullName>
    </submittedName>
</protein>
<proteinExistence type="predicted"/>
<organism evidence="2 3">
    <name type="scientific">Reinekea thalattae</name>
    <dbReference type="NCBI Taxonomy" id="2593301"/>
    <lineage>
        <taxon>Bacteria</taxon>
        <taxon>Pseudomonadati</taxon>
        <taxon>Pseudomonadota</taxon>
        <taxon>Gammaproteobacteria</taxon>
        <taxon>Oceanospirillales</taxon>
        <taxon>Saccharospirillaceae</taxon>
        <taxon>Reinekea</taxon>
    </lineage>
</organism>
<keyword evidence="3" id="KW-1185">Reference proteome</keyword>
<comment type="caution">
    <text evidence="2">The sequence shown here is derived from an EMBL/GenBank/DDBJ whole genome shotgun (WGS) entry which is preliminary data.</text>
</comment>